<keyword evidence="6" id="KW-0547">Nucleotide-binding</keyword>
<evidence type="ECO:0000256" key="2">
    <source>
        <dbReference type="ARBA" id="ARBA00022448"/>
    </source>
</evidence>
<dbReference type="CDD" id="cd18595">
    <property type="entry name" value="ABC_6TM_MRP1_2_3_6_D1_like"/>
    <property type="match status" value="1"/>
</dbReference>
<dbReference type="GO" id="GO:0016887">
    <property type="term" value="F:ATP hydrolysis activity"/>
    <property type="evidence" value="ECO:0007669"/>
    <property type="project" value="InterPro"/>
</dbReference>
<dbReference type="FunFam" id="1.20.1560.10:FF:000013">
    <property type="entry name" value="ABC transporter C family member 2"/>
    <property type="match status" value="1"/>
</dbReference>
<comment type="catalytic activity">
    <reaction evidence="12">
        <text>17beta-estradiol 17-O-(beta-D-glucuronate)(in) + ATP + H2O = 17beta-estradiol 17-O-(beta-D-glucuronate)(out) + ADP + phosphate + H(+)</text>
        <dbReference type="Rhea" id="RHEA:60128"/>
        <dbReference type="ChEBI" id="CHEBI:15377"/>
        <dbReference type="ChEBI" id="CHEBI:15378"/>
        <dbReference type="ChEBI" id="CHEBI:30616"/>
        <dbReference type="ChEBI" id="CHEBI:43474"/>
        <dbReference type="ChEBI" id="CHEBI:82961"/>
        <dbReference type="ChEBI" id="CHEBI:456216"/>
    </reaction>
    <physiologicalReaction direction="left-to-right" evidence="12">
        <dbReference type="Rhea" id="RHEA:60129"/>
    </physiologicalReaction>
</comment>
<evidence type="ECO:0000256" key="4">
    <source>
        <dbReference type="ARBA" id="ARBA00022692"/>
    </source>
</evidence>
<protein>
    <recommendedName>
        <fullName evidence="19">MRP1 protein</fullName>
    </recommendedName>
</protein>
<dbReference type="Gene3D" id="1.20.1560.10">
    <property type="entry name" value="ABC transporter type 1, transmembrane domain"/>
    <property type="match status" value="2"/>
</dbReference>
<evidence type="ECO:0000256" key="14">
    <source>
        <dbReference type="SAM" id="Phobius"/>
    </source>
</evidence>
<dbReference type="PROSITE" id="PS50893">
    <property type="entry name" value="ABC_TRANSPORTER_2"/>
    <property type="match status" value="2"/>
</dbReference>
<dbReference type="GO" id="GO:0016323">
    <property type="term" value="C:basolateral plasma membrane"/>
    <property type="evidence" value="ECO:0007669"/>
    <property type="project" value="UniProtKB-ARBA"/>
</dbReference>
<keyword evidence="4 14" id="KW-0812">Transmembrane</keyword>
<evidence type="ECO:0000256" key="13">
    <source>
        <dbReference type="ARBA" id="ARBA00048007"/>
    </source>
</evidence>
<feature type="transmembrane region" description="Helical" evidence="14">
    <location>
        <begin position="243"/>
        <end position="263"/>
    </location>
</feature>
<dbReference type="FunFam" id="3.40.50.300:FF:000163">
    <property type="entry name" value="Multidrug resistance-associated protein member 4"/>
    <property type="match status" value="1"/>
</dbReference>
<evidence type="ECO:0000256" key="1">
    <source>
        <dbReference type="ARBA" id="ARBA00004128"/>
    </source>
</evidence>
<feature type="transmembrane region" description="Helical" evidence="14">
    <location>
        <begin position="328"/>
        <end position="349"/>
    </location>
</feature>
<feature type="domain" description="ABC transmembrane type-1" evidence="16">
    <location>
        <begin position="106"/>
        <end position="386"/>
    </location>
</feature>
<evidence type="ECO:0000256" key="7">
    <source>
        <dbReference type="ARBA" id="ARBA00022840"/>
    </source>
</evidence>
<dbReference type="Proteomes" id="UP000001645">
    <property type="component" value="Chromosome 1"/>
</dbReference>
<dbReference type="InterPro" id="IPR011527">
    <property type="entry name" value="ABC1_TM_dom"/>
</dbReference>
<evidence type="ECO:0000256" key="12">
    <source>
        <dbReference type="ARBA" id="ARBA00047576"/>
    </source>
</evidence>
<evidence type="ECO:0000256" key="3">
    <source>
        <dbReference type="ARBA" id="ARBA00022554"/>
    </source>
</evidence>
<dbReference type="GO" id="GO:0008559">
    <property type="term" value="F:ABC-type xenobiotic transporter activity"/>
    <property type="evidence" value="ECO:0007669"/>
    <property type="project" value="UniProtKB-EC"/>
</dbReference>
<keyword evidence="7" id="KW-0067">ATP-binding</keyword>
<evidence type="ECO:0008006" key="19">
    <source>
        <dbReference type="Google" id="ProtNLM"/>
    </source>
</evidence>
<keyword evidence="9 14" id="KW-0472">Membrane</keyword>
<feature type="domain" description="ABC transporter" evidence="15">
    <location>
        <begin position="418"/>
        <end position="642"/>
    </location>
</feature>
<evidence type="ECO:0000256" key="8">
    <source>
        <dbReference type="ARBA" id="ARBA00022989"/>
    </source>
</evidence>
<dbReference type="Gene3D" id="3.40.50.300">
    <property type="entry name" value="P-loop containing nucleotide triphosphate hydrolases"/>
    <property type="match status" value="2"/>
</dbReference>
<reference evidence="17" key="2">
    <citation type="submission" date="2025-08" db="UniProtKB">
        <authorList>
            <consortium name="Ensembl"/>
        </authorList>
    </citation>
    <scope>IDENTIFICATION</scope>
</reference>
<evidence type="ECO:0000259" key="16">
    <source>
        <dbReference type="PROSITE" id="PS50929"/>
    </source>
</evidence>
<dbReference type="Bgee" id="ENSMGAG00000014474">
    <property type="expression patterns" value="Expressed in liver and 12 other cell types or tissues"/>
</dbReference>
<comment type="catalytic activity">
    <reaction evidence="11">
        <text>leukotriene C4(in) + ATP + H2O = leukotriene C4(out) + ADP + phosphate + H(+)</text>
        <dbReference type="Rhea" id="RHEA:38963"/>
        <dbReference type="ChEBI" id="CHEBI:15377"/>
        <dbReference type="ChEBI" id="CHEBI:15378"/>
        <dbReference type="ChEBI" id="CHEBI:30616"/>
        <dbReference type="ChEBI" id="CHEBI:43474"/>
        <dbReference type="ChEBI" id="CHEBI:57973"/>
        <dbReference type="ChEBI" id="CHEBI:456216"/>
    </reaction>
    <physiologicalReaction direction="left-to-right" evidence="11">
        <dbReference type="Rhea" id="RHEA:38964"/>
    </physiologicalReaction>
</comment>
<dbReference type="CDD" id="cd18603">
    <property type="entry name" value="ABC_6TM_MRP1_2_3_6_D2_like"/>
    <property type="match status" value="1"/>
</dbReference>
<dbReference type="AlphaFoldDB" id="A0A803Y9B6"/>
<name>A0A803Y9B6_MELGA</name>
<dbReference type="Ensembl" id="ENSMGAT00000034343.1">
    <property type="protein sequence ID" value="ENSMGAP00000028363.1"/>
    <property type="gene ID" value="ENSMGAG00000014474.3"/>
</dbReference>
<comment type="subcellular location">
    <subcellularLocation>
        <location evidence="1">Vacuole membrane</location>
        <topology evidence="1">Multi-pass membrane protein</topology>
    </subcellularLocation>
</comment>
<reference evidence="17 18" key="1">
    <citation type="journal article" date="2010" name="PLoS Biol.">
        <title>Multi-platform next-generation sequencing of the domestic turkey (Meleagris gallopavo): genome assembly and analysis.</title>
        <authorList>
            <person name="Dalloul R.A."/>
            <person name="Long J.A."/>
            <person name="Zimin A.V."/>
            <person name="Aslam L."/>
            <person name="Beal K."/>
            <person name="Blomberg L.A."/>
            <person name="Bouffard P."/>
            <person name="Burt D.W."/>
            <person name="Crasta O."/>
            <person name="Crooijmans R.P."/>
            <person name="Cooper K."/>
            <person name="Coulombe R.A."/>
            <person name="De S."/>
            <person name="Delany M.E."/>
            <person name="Dodgson J.B."/>
            <person name="Dong J.J."/>
            <person name="Evans C."/>
            <person name="Frederickson K.M."/>
            <person name="Flicek P."/>
            <person name="Florea L."/>
            <person name="Folkerts O."/>
            <person name="Groenen M.A."/>
            <person name="Harkins T.T."/>
            <person name="Herrero J."/>
            <person name="Hoffmann S."/>
            <person name="Megens H.J."/>
            <person name="Jiang A."/>
            <person name="de Jong P."/>
            <person name="Kaiser P."/>
            <person name="Kim H."/>
            <person name="Kim K.W."/>
            <person name="Kim S."/>
            <person name="Langenberger D."/>
            <person name="Lee M.K."/>
            <person name="Lee T."/>
            <person name="Mane S."/>
            <person name="Marcais G."/>
            <person name="Marz M."/>
            <person name="McElroy A.P."/>
            <person name="Modise T."/>
            <person name="Nefedov M."/>
            <person name="Notredame C."/>
            <person name="Paton I.R."/>
            <person name="Payne W.S."/>
            <person name="Pertea G."/>
            <person name="Prickett D."/>
            <person name="Puiu D."/>
            <person name="Qioa D."/>
            <person name="Raineri E."/>
            <person name="Ruffier M."/>
            <person name="Salzberg S.L."/>
            <person name="Schatz M.C."/>
            <person name="Scheuring C."/>
            <person name="Schmidt C.J."/>
            <person name="Schroeder S."/>
            <person name="Searle S.M."/>
            <person name="Smith E.J."/>
            <person name="Smith J."/>
            <person name="Sonstegard T.S."/>
            <person name="Stadler P.F."/>
            <person name="Tafer H."/>
            <person name="Tu Z.J."/>
            <person name="Van Tassell C.P."/>
            <person name="Vilella A.J."/>
            <person name="Williams K.P."/>
            <person name="Yorke J.A."/>
            <person name="Zhang L."/>
            <person name="Zhang H.B."/>
            <person name="Zhang X."/>
            <person name="Zhang Y."/>
            <person name="Reed K.M."/>
        </authorList>
    </citation>
    <scope>NUCLEOTIDE SEQUENCE [LARGE SCALE GENOMIC DNA]</scope>
</reference>
<dbReference type="Pfam" id="PF00005">
    <property type="entry name" value="ABC_tran"/>
    <property type="match status" value="2"/>
</dbReference>
<dbReference type="CDD" id="cd03250">
    <property type="entry name" value="ABCC_MRP_domain1"/>
    <property type="match status" value="1"/>
</dbReference>
<dbReference type="InterPro" id="IPR036640">
    <property type="entry name" value="ABC1_TM_sf"/>
</dbReference>
<dbReference type="InterPro" id="IPR017871">
    <property type="entry name" value="ABC_transporter-like_CS"/>
</dbReference>
<reference evidence="17" key="3">
    <citation type="submission" date="2025-09" db="UniProtKB">
        <authorList>
            <consortium name="Ensembl"/>
        </authorList>
    </citation>
    <scope>IDENTIFICATION</scope>
</reference>
<feature type="transmembrane region" description="Helical" evidence="14">
    <location>
        <begin position="736"/>
        <end position="757"/>
    </location>
</feature>
<feature type="transmembrane region" description="Helical" evidence="14">
    <location>
        <begin position="215"/>
        <end position="237"/>
    </location>
</feature>
<evidence type="ECO:0000256" key="5">
    <source>
        <dbReference type="ARBA" id="ARBA00022737"/>
    </source>
</evidence>
<sequence length="1219" mass="136832">GTLIFFKFPEMSAHQKIHIIYYSSKWSSCRSSVFISPILLISIGYKKPLERDDLFELNESDSPYSVGPNFEKQWRKEIQKSSSRSFYKPSLIFPLWQTFKFLLLKVAFLKAAADILAFMSPQIMKSMITVSEDHTSSHGSGYGYAIALFFVVLSQTLLHQLYQRNNMLTAVKVKTAVVGLIYKKALTLANFSRRRYTTGEMVNLMSADAQQLMELIVNINLLWSAPFQIIMAVIFLWKELGPSVLAGVAVLLLVIPLNALIAAKVKTLQKSQMKYSDQRVKLLNEMLHGIKILKLYAWEPSYQRKVMDIREREVDVLKSSGYLKTYSMLTLTCIPFMVSLATFGVYFYLDKEHVLTAAKVFTSISLFNILRLPLFDLPSVISAVAQTKVSLSRLEDFLFAENLNPEDVDTNYSGNHAVELTAASFCWEKNGLPVLKNLSVSIPEGSLVAVVGQVGSGKSSFLSALLGEMEKLEGTVHRRGSVAYVAQQAWIQNGSLQENILFGTDLNRSYYELVLESCALLPDLEQLPNGDQTEIGERGVNISGGQKQRVSLARAVYSNADLYLLDDPLSAVDVHVGKHLFEKLIGPSGLLKSKTRVLVTHNLTLLPHADLIIVMEEGKISEMGSYQELISKRAKFVELIQVFSEENRIKTVCLTIVNSKLLLSDIQANYNVAMKMSVVLKYLQAFDWRWMWLSVAAYLGQNALAIGQNLWLSTWTAETSKISDFTEWQQSRNYKLGIYGLLGFLQGLLVCCGAYVLTQGSLAASRTLHHQLLDSVLHLPLQHFETNPVGQIINRFTKDLFIVDIRFHYYLRSWLNCTLDVVGTVLVITFSSPLFIVVVIPLGYLYFIIQRYYIASSRQIRRLAGASHSPVISHFMETILGGSTIRAFVYFYNNVISNRWLSVRLEFLGNLMVFFAALFVVLAGNTVSSSTVGLSISYALNIIQSLNFWVRKACEIETNAVSIERVCEYANMDKEEPWITSKRPPVGWPDRGIIEFVNYKAQYRKDLGLALNDISFQTRNKEKVGIVGRTGAGKSTLTNCLFRVLEGSGGKIVIDGIDISTIGLHDLRGNLNIIPQDPILFSGTLQSNLDPLGKHSDHELWEALELCDLKSFVQSLPKKLLHEISEGGENLSVGQKQLVCLAPTASVDMETDNLVQSTIKREFYNCTILTIAHRLHTVMDSERVLVLDAGRILEYDTPHNLLQRKGAFSKMVAEAGITR</sequence>
<dbReference type="GO" id="GO:0015431">
    <property type="term" value="F:ABC-type glutathione S-conjugate transporter activity"/>
    <property type="evidence" value="ECO:0007669"/>
    <property type="project" value="UniProtKB-EC"/>
</dbReference>
<dbReference type="GO" id="GO:0005774">
    <property type="term" value="C:vacuolar membrane"/>
    <property type="evidence" value="ECO:0007669"/>
    <property type="project" value="UniProtKB-SubCell"/>
</dbReference>
<dbReference type="FunFam" id="3.40.50.300:FF:000997">
    <property type="entry name" value="Multidrug resistance-associated protein 1"/>
    <property type="match status" value="1"/>
</dbReference>
<keyword evidence="2" id="KW-0813">Transport</keyword>
<accession>A0A803Y9B6</accession>
<dbReference type="Pfam" id="PF00664">
    <property type="entry name" value="ABC_membrane"/>
    <property type="match status" value="2"/>
</dbReference>
<dbReference type="SUPFAM" id="SSF90123">
    <property type="entry name" value="ABC transporter transmembrane region"/>
    <property type="match status" value="2"/>
</dbReference>
<keyword evidence="18" id="KW-1185">Reference proteome</keyword>
<keyword evidence="8 14" id="KW-1133">Transmembrane helix</keyword>
<evidence type="ECO:0000259" key="15">
    <source>
        <dbReference type="PROSITE" id="PS50893"/>
    </source>
</evidence>
<dbReference type="InParanoid" id="A0A803Y9B6"/>
<feature type="transmembrane region" description="Helical" evidence="14">
    <location>
        <begin position="141"/>
        <end position="158"/>
    </location>
</feature>
<dbReference type="GO" id="GO:0005524">
    <property type="term" value="F:ATP binding"/>
    <property type="evidence" value="ECO:0007669"/>
    <property type="project" value="UniProtKB-KW"/>
</dbReference>
<gene>
    <name evidence="17" type="primary">LOC100546330</name>
</gene>
<dbReference type="SUPFAM" id="SSF52540">
    <property type="entry name" value="P-loop containing nucleoside triphosphate hydrolases"/>
    <property type="match status" value="2"/>
</dbReference>
<feature type="transmembrane region" description="Helical" evidence="14">
    <location>
        <begin position="912"/>
        <end position="943"/>
    </location>
</feature>
<dbReference type="PROSITE" id="PS50929">
    <property type="entry name" value="ABC_TM1F"/>
    <property type="match status" value="2"/>
</dbReference>
<feature type="domain" description="ABC transmembrane type-1" evidence="16">
    <location>
        <begin position="692"/>
        <end position="948"/>
    </location>
</feature>
<dbReference type="SMART" id="SM00382">
    <property type="entry name" value="AAA"/>
    <property type="match status" value="2"/>
</dbReference>
<evidence type="ECO:0000256" key="11">
    <source>
        <dbReference type="ARBA" id="ARBA00047523"/>
    </source>
</evidence>
<dbReference type="GeneTree" id="ENSGT00940000162802"/>
<dbReference type="CDD" id="cd03244">
    <property type="entry name" value="ABCC_MRP_domain2"/>
    <property type="match status" value="1"/>
</dbReference>
<feature type="domain" description="ABC transporter" evidence="15">
    <location>
        <begin position="994"/>
        <end position="1214"/>
    </location>
</feature>
<evidence type="ECO:0000256" key="10">
    <source>
        <dbReference type="ARBA" id="ARBA00034018"/>
    </source>
</evidence>
<proteinExistence type="predicted"/>
<dbReference type="InterPro" id="IPR003439">
    <property type="entry name" value="ABC_transporter-like_ATP-bd"/>
</dbReference>
<comment type="catalytic activity">
    <reaction evidence="10">
        <text>ATP + H2O + xenobioticSide 1 = ADP + phosphate + xenobioticSide 2.</text>
        <dbReference type="EC" id="7.6.2.2"/>
    </reaction>
</comment>
<keyword evidence="5" id="KW-0677">Repeat</keyword>
<dbReference type="InterPro" id="IPR003593">
    <property type="entry name" value="AAA+_ATPase"/>
</dbReference>
<comment type="catalytic activity">
    <reaction evidence="13">
        <text>an S-substituted glutathione(in) + ATP + H2O = an S-substituted glutathione(out) + ADP + phosphate + H(+)</text>
        <dbReference type="Rhea" id="RHEA:19121"/>
        <dbReference type="ChEBI" id="CHEBI:15377"/>
        <dbReference type="ChEBI" id="CHEBI:15378"/>
        <dbReference type="ChEBI" id="CHEBI:30616"/>
        <dbReference type="ChEBI" id="CHEBI:43474"/>
        <dbReference type="ChEBI" id="CHEBI:90779"/>
        <dbReference type="ChEBI" id="CHEBI:456216"/>
        <dbReference type="EC" id="7.6.2.3"/>
    </reaction>
    <physiologicalReaction direction="left-to-right" evidence="13">
        <dbReference type="Rhea" id="RHEA:19122"/>
    </physiologicalReaction>
</comment>
<dbReference type="PANTHER" id="PTHR24223:SF166">
    <property type="entry name" value="MULTIDRUG RESISTANCE-ASSOCIATED PROTEIN 1-LIKE"/>
    <property type="match status" value="1"/>
</dbReference>
<dbReference type="PROSITE" id="PS00211">
    <property type="entry name" value="ABC_TRANSPORTER_1"/>
    <property type="match status" value="1"/>
</dbReference>
<keyword evidence="3" id="KW-0926">Vacuole</keyword>
<evidence type="ECO:0000313" key="17">
    <source>
        <dbReference type="Ensembl" id="ENSMGAP00000028363.1"/>
    </source>
</evidence>
<dbReference type="InterPro" id="IPR050173">
    <property type="entry name" value="ABC_transporter_C-like"/>
</dbReference>
<feature type="transmembrane region" description="Helical" evidence="14">
    <location>
        <begin position="102"/>
        <end position="121"/>
    </location>
</feature>
<evidence type="ECO:0000256" key="9">
    <source>
        <dbReference type="ARBA" id="ARBA00023136"/>
    </source>
</evidence>
<evidence type="ECO:0000313" key="18">
    <source>
        <dbReference type="Proteomes" id="UP000001645"/>
    </source>
</evidence>
<dbReference type="FunFam" id="1.20.1560.10:FF:000020">
    <property type="entry name" value="ABC metal ion transporter"/>
    <property type="match status" value="1"/>
</dbReference>
<dbReference type="InterPro" id="IPR027417">
    <property type="entry name" value="P-loop_NTPase"/>
</dbReference>
<dbReference type="GO" id="GO:0000323">
    <property type="term" value="C:lytic vacuole"/>
    <property type="evidence" value="ECO:0007669"/>
    <property type="project" value="UniProtKB-ARBA"/>
</dbReference>
<dbReference type="PANTHER" id="PTHR24223">
    <property type="entry name" value="ATP-BINDING CASSETTE SUB-FAMILY C"/>
    <property type="match status" value="1"/>
</dbReference>
<evidence type="ECO:0000256" key="6">
    <source>
        <dbReference type="ARBA" id="ARBA00022741"/>
    </source>
</evidence>
<organism evidence="17 18">
    <name type="scientific">Meleagris gallopavo</name>
    <name type="common">Wild turkey</name>
    <dbReference type="NCBI Taxonomy" id="9103"/>
    <lineage>
        <taxon>Eukaryota</taxon>
        <taxon>Metazoa</taxon>
        <taxon>Chordata</taxon>
        <taxon>Craniata</taxon>
        <taxon>Vertebrata</taxon>
        <taxon>Euteleostomi</taxon>
        <taxon>Archelosauria</taxon>
        <taxon>Archosauria</taxon>
        <taxon>Dinosauria</taxon>
        <taxon>Saurischia</taxon>
        <taxon>Theropoda</taxon>
        <taxon>Coelurosauria</taxon>
        <taxon>Aves</taxon>
        <taxon>Neognathae</taxon>
        <taxon>Galloanserae</taxon>
        <taxon>Galliformes</taxon>
        <taxon>Phasianidae</taxon>
        <taxon>Meleagridinae</taxon>
        <taxon>Meleagris</taxon>
    </lineage>
</organism>
<feature type="transmembrane region" description="Helical" evidence="14">
    <location>
        <begin position="821"/>
        <end position="849"/>
    </location>
</feature>